<organism evidence="2 3">
    <name type="scientific">Jiulongibacter sediminis</name>
    <dbReference type="NCBI Taxonomy" id="1605367"/>
    <lineage>
        <taxon>Bacteria</taxon>
        <taxon>Pseudomonadati</taxon>
        <taxon>Bacteroidota</taxon>
        <taxon>Cytophagia</taxon>
        <taxon>Cytophagales</taxon>
        <taxon>Leadbetterellaceae</taxon>
        <taxon>Jiulongibacter</taxon>
    </lineage>
</organism>
<evidence type="ECO:0000259" key="1">
    <source>
        <dbReference type="Pfam" id="PF00117"/>
    </source>
</evidence>
<evidence type="ECO:0000313" key="2">
    <source>
        <dbReference type="EMBL" id="KPM49694.1"/>
    </source>
</evidence>
<evidence type="ECO:0000313" key="3">
    <source>
        <dbReference type="Proteomes" id="UP000050454"/>
    </source>
</evidence>
<dbReference type="EMBL" id="LGTQ01000005">
    <property type="protein sequence ID" value="KPM49694.1"/>
    <property type="molecule type" value="Genomic_DNA"/>
</dbReference>
<dbReference type="SUPFAM" id="SSF52317">
    <property type="entry name" value="Class I glutamine amidotransferase-like"/>
    <property type="match status" value="1"/>
</dbReference>
<accession>A0A0P7C5U8</accession>
<gene>
    <name evidence="2" type="ORF">AFM12_03660</name>
</gene>
<feature type="domain" description="Glutamine amidotransferase" evidence="1">
    <location>
        <begin position="58"/>
        <end position="217"/>
    </location>
</feature>
<comment type="caution">
    <text evidence="2">The sequence shown here is derived from an EMBL/GenBank/DDBJ whole genome shotgun (WGS) entry which is preliminary data.</text>
</comment>
<dbReference type="InterPro" id="IPR017926">
    <property type="entry name" value="GATASE"/>
</dbReference>
<dbReference type="Proteomes" id="UP000050454">
    <property type="component" value="Unassembled WGS sequence"/>
</dbReference>
<dbReference type="RefSeq" id="WP_055144014.1">
    <property type="nucleotide sequence ID" value="NZ_JXSZ01000005.1"/>
</dbReference>
<keyword evidence="3" id="KW-1185">Reference proteome</keyword>
<dbReference type="PATRIC" id="fig|1605367.3.peg.2078"/>
<protein>
    <submittedName>
        <fullName evidence="2">GMP synthase</fullName>
    </submittedName>
</protein>
<dbReference type="OrthoDB" id="639921at2"/>
<proteinExistence type="predicted"/>
<dbReference type="AlphaFoldDB" id="A0A0P7C5U8"/>
<dbReference type="InterPro" id="IPR029062">
    <property type="entry name" value="Class_I_gatase-like"/>
</dbReference>
<name>A0A0P7C5U8_9BACT</name>
<dbReference type="PROSITE" id="PS51273">
    <property type="entry name" value="GATASE_TYPE_1"/>
    <property type="match status" value="1"/>
</dbReference>
<reference evidence="2 3" key="1">
    <citation type="submission" date="2015-07" db="EMBL/GenBank/DDBJ databases">
        <title>The draft genome sequence of Leadbetterella sp. JN14-9.</title>
        <authorList>
            <person name="Liu Y."/>
            <person name="Du J."/>
            <person name="Shao Z."/>
        </authorList>
    </citation>
    <scope>NUCLEOTIDE SEQUENCE [LARGE SCALE GENOMIC DNA]</scope>
    <source>
        <strain evidence="2 3">JN14-9</strain>
    </source>
</reference>
<dbReference type="Gene3D" id="3.40.50.880">
    <property type="match status" value="1"/>
</dbReference>
<dbReference type="Pfam" id="PF00117">
    <property type="entry name" value="GATase"/>
    <property type="match status" value="1"/>
</dbReference>
<dbReference type="STRING" id="1605367.AFM12_03660"/>
<sequence>MNHPFRIAILDFYNDYPNEGMRCIKTLIERFFHTENIQGSYKLYDVRGKGELPTLSEFDAFIGTGGPGSPIFEGEQWEADYGDFLDEVLEWNKTQEPKKQGLLICHSYQMMVQHYHLALVCSRKSTSFGVMPVHKTEEGLNEPLFEHLEDPFWAVDSRDYQVIQPHEEVLNALGAKIIALEKIRPHVPLERAIMGIRLSDEIVGLQFHPEADPEGMRRYFMNEDKRMAVITEHGEEKLQIMLEQLEDEDKIRKTESVIIPDFLKMAAQQNLEAC</sequence>